<dbReference type="PANTHER" id="PTHR42928">
    <property type="entry name" value="TRICARBOXYLATE-BINDING PROTEIN"/>
    <property type="match status" value="1"/>
</dbReference>
<dbReference type="PROSITE" id="PS51318">
    <property type="entry name" value="TAT"/>
    <property type="match status" value="1"/>
</dbReference>
<sequence>MRFPASSTPARSPARGVLVAAGAIVVALAAAPSVAAPRAGAAPYPGRPIELVVTFPPGGGTDLLARKLAARLEGELGQPVVVENRAGASGNIGAQLVAHARPDGYTLLMVNSSYAINPAVYRKLGFSPQSDLRGVINVAYVPSVLVTTVSSPWLSLRQALDARAVRRVGLGATGPGATATPAYASCGNGTPQQLAGGMLMRRTGADWLHVPYRGCGPALQAVLAGNVPLGIVTASSALPFIQAGTLRALAVTSPQRSPLLPGVPTVAEQGLPGYALNQWHGVLAPAATPPAIVRRLNSAIAAVMRRPEMAAELQALGYDVTTSTPQEFQAVIERDIARFGELARQMDLHVD</sequence>
<keyword evidence="3" id="KW-1185">Reference proteome</keyword>
<evidence type="ECO:0000313" key="2">
    <source>
        <dbReference type="EMBL" id="AOZ08143.1"/>
    </source>
</evidence>
<dbReference type="InterPro" id="IPR005064">
    <property type="entry name" value="BUG"/>
</dbReference>
<reference evidence="2 3" key="1">
    <citation type="submission" date="2016-10" db="EMBL/GenBank/DDBJ databases">
        <title>Complete genome sequences of three Cupriavidus strains isolated from various Malaysian environments.</title>
        <authorList>
            <person name="Abdullah A.A.-A."/>
            <person name="Shafie N.A.H."/>
            <person name="Lau N.S."/>
        </authorList>
    </citation>
    <scope>NUCLEOTIDE SEQUENCE [LARGE SCALE GENOMIC DNA]</scope>
    <source>
        <strain evidence="2 3">USMAA1020</strain>
    </source>
</reference>
<dbReference type="CDD" id="cd13578">
    <property type="entry name" value="PBP2_Bug27"/>
    <property type="match status" value="1"/>
</dbReference>
<dbReference type="InterPro" id="IPR006311">
    <property type="entry name" value="TAT_signal"/>
</dbReference>
<evidence type="ECO:0000256" key="1">
    <source>
        <dbReference type="ARBA" id="ARBA00006987"/>
    </source>
</evidence>
<dbReference type="Gene3D" id="3.40.190.10">
    <property type="entry name" value="Periplasmic binding protein-like II"/>
    <property type="match status" value="1"/>
</dbReference>
<proteinExistence type="inferred from homology"/>
<organism evidence="2 3">
    <name type="scientific">Cupriavidus malaysiensis</name>
    <dbReference type="NCBI Taxonomy" id="367825"/>
    <lineage>
        <taxon>Bacteria</taxon>
        <taxon>Pseudomonadati</taxon>
        <taxon>Pseudomonadota</taxon>
        <taxon>Betaproteobacteria</taxon>
        <taxon>Burkholderiales</taxon>
        <taxon>Burkholderiaceae</taxon>
        <taxon>Cupriavidus</taxon>
    </lineage>
</organism>
<dbReference type="InterPro" id="IPR042100">
    <property type="entry name" value="Bug_dom1"/>
</dbReference>
<dbReference type="Proteomes" id="UP000177515">
    <property type="component" value="Chromosome 1"/>
</dbReference>
<dbReference type="Pfam" id="PF03401">
    <property type="entry name" value="TctC"/>
    <property type="match status" value="1"/>
</dbReference>
<dbReference type="SUPFAM" id="SSF53850">
    <property type="entry name" value="Periplasmic binding protein-like II"/>
    <property type="match status" value="1"/>
</dbReference>
<dbReference type="PIRSF" id="PIRSF017082">
    <property type="entry name" value="YflP"/>
    <property type="match status" value="1"/>
</dbReference>
<name>A0ABN4TLC2_9BURK</name>
<accession>A0ABN4TLC2</accession>
<protein>
    <submittedName>
        <fullName evidence="2">ABC transporter substrate-binding protein</fullName>
    </submittedName>
</protein>
<evidence type="ECO:0000313" key="3">
    <source>
        <dbReference type="Proteomes" id="UP000177515"/>
    </source>
</evidence>
<comment type="similarity">
    <text evidence="1">Belongs to the UPF0065 (bug) family.</text>
</comment>
<dbReference type="Gene3D" id="3.40.190.150">
    <property type="entry name" value="Bordetella uptake gene, domain 1"/>
    <property type="match status" value="1"/>
</dbReference>
<gene>
    <name evidence="2" type="ORF">BKK80_12915</name>
</gene>
<dbReference type="PANTHER" id="PTHR42928:SF5">
    <property type="entry name" value="BLR1237 PROTEIN"/>
    <property type="match status" value="1"/>
</dbReference>
<dbReference type="EMBL" id="CP017754">
    <property type="protein sequence ID" value="AOZ08143.1"/>
    <property type="molecule type" value="Genomic_DNA"/>
</dbReference>